<evidence type="ECO:0000256" key="1">
    <source>
        <dbReference type="SAM" id="Phobius"/>
    </source>
</evidence>
<proteinExistence type="predicted"/>
<dbReference type="AlphaFoldDB" id="A0A4R8XVT7"/>
<keyword evidence="1" id="KW-1133">Transmembrane helix</keyword>
<dbReference type="EMBL" id="SOGN01000016">
    <property type="protein sequence ID" value="TFC83315.1"/>
    <property type="molecule type" value="Genomic_DNA"/>
</dbReference>
<dbReference type="Proteomes" id="UP000298433">
    <property type="component" value="Unassembled WGS sequence"/>
</dbReference>
<evidence type="ECO:0000313" key="3">
    <source>
        <dbReference type="Proteomes" id="UP000298433"/>
    </source>
</evidence>
<feature type="transmembrane region" description="Helical" evidence="1">
    <location>
        <begin position="6"/>
        <end position="27"/>
    </location>
</feature>
<protein>
    <submittedName>
        <fullName evidence="2">Uncharacterized protein</fullName>
    </submittedName>
</protein>
<sequence>MLALIGVMIAGLGAIATVLVATLALVATNRANRLEAAERERTGRVALSSAIDTYLREWELEPYGNTEKMREAARSLTAAAAGVSSSAETAATWVHDALIVYMAQIVDEHQDLDTLAGGRLLATAAHGASSEMRRRVARWVATGMLDRSPLLTPTPGPPLLTL</sequence>
<keyword evidence="3" id="KW-1185">Reference proteome</keyword>
<keyword evidence="1" id="KW-0472">Membrane</keyword>
<reference evidence="2 3" key="1">
    <citation type="submission" date="2019-03" db="EMBL/GenBank/DDBJ databases">
        <title>Genomics of glacier-inhabiting Cryobacterium strains.</title>
        <authorList>
            <person name="Liu Q."/>
            <person name="Xin Y.-H."/>
        </authorList>
    </citation>
    <scope>NUCLEOTIDE SEQUENCE [LARGE SCALE GENOMIC DNA]</scope>
    <source>
        <strain evidence="2 3">TMT2-48-2</strain>
    </source>
</reference>
<dbReference type="RefSeq" id="WP_166806172.1">
    <property type="nucleotide sequence ID" value="NZ_SOGN01000016.1"/>
</dbReference>
<accession>A0A4R8XVT7</accession>
<keyword evidence="1" id="KW-0812">Transmembrane</keyword>
<organism evidence="2 3">
    <name type="scientific">Cryobacterium cheniae</name>
    <dbReference type="NCBI Taxonomy" id="1259262"/>
    <lineage>
        <taxon>Bacteria</taxon>
        <taxon>Bacillati</taxon>
        <taxon>Actinomycetota</taxon>
        <taxon>Actinomycetes</taxon>
        <taxon>Micrococcales</taxon>
        <taxon>Microbacteriaceae</taxon>
        <taxon>Cryobacterium</taxon>
    </lineage>
</organism>
<comment type="caution">
    <text evidence="2">The sequence shown here is derived from an EMBL/GenBank/DDBJ whole genome shotgun (WGS) entry which is preliminary data.</text>
</comment>
<evidence type="ECO:0000313" key="2">
    <source>
        <dbReference type="EMBL" id="TFC83315.1"/>
    </source>
</evidence>
<name>A0A4R8XVT7_9MICO</name>
<gene>
    <name evidence="2" type="ORF">E3T23_02805</name>
</gene>